<dbReference type="Proteomes" id="UP000198599">
    <property type="component" value="Unassembled WGS sequence"/>
</dbReference>
<dbReference type="STRING" id="1005928.SAMN04487859_111137"/>
<keyword evidence="2" id="KW-1185">Reference proteome</keyword>
<sequence length="89" mass="9601">MDITKVRLHDLKSEVVNRRHSAVVLLENEAGQISLKTSVTTEEGVDAMALAEALLADAIRQLTRLPEYRTGKTSITVARDALDGAVEGA</sequence>
<dbReference type="OrthoDB" id="7745050at2"/>
<organism evidence="1 2">
    <name type="scientific">Roseovarius lutimaris</name>
    <dbReference type="NCBI Taxonomy" id="1005928"/>
    <lineage>
        <taxon>Bacteria</taxon>
        <taxon>Pseudomonadati</taxon>
        <taxon>Pseudomonadota</taxon>
        <taxon>Alphaproteobacteria</taxon>
        <taxon>Rhodobacterales</taxon>
        <taxon>Roseobacteraceae</taxon>
        <taxon>Roseovarius</taxon>
    </lineage>
</organism>
<dbReference type="AlphaFoldDB" id="A0A1I5D2I7"/>
<proteinExistence type="predicted"/>
<gene>
    <name evidence="1" type="ORF">SAMN04487859_111137</name>
</gene>
<accession>A0A1I5D2I7</accession>
<name>A0A1I5D2I7_9RHOB</name>
<evidence type="ECO:0000313" key="2">
    <source>
        <dbReference type="Proteomes" id="UP000198599"/>
    </source>
</evidence>
<evidence type="ECO:0000313" key="1">
    <source>
        <dbReference type="EMBL" id="SFN93442.1"/>
    </source>
</evidence>
<dbReference type="RefSeq" id="WP_092838622.1">
    <property type="nucleotide sequence ID" value="NZ_FOVP01000011.1"/>
</dbReference>
<protein>
    <submittedName>
        <fullName evidence="1">Uncharacterized protein</fullName>
    </submittedName>
</protein>
<reference evidence="2" key="1">
    <citation type="submission" date="2016-10" db="EMBL/GenBank/DDBJ databases">
        <authorList>
            <person name="Varghese N."/>
            <person name="Submissions S."/>
        </authorList>
    </citation>
    <scope>NUCLEOTIDE SEQUENCE [LARGE SCALE GENOMIC DNA]</scope>
    <source>
        <strain evidence="2">DSM 28463</strain>
    </source>
</reference>
<dbReference type="EMBL" id="FOVP01000011">
    <property type="protein sequence ID" value="SFN93442.1"/>
    <property type="molecule type" value="Genomic_DNA"/>
</dbReference>